<comment type="caution">
    <text evidence="2">The sequence shown here is derived from an EMBL/GenBank/DDBJ whole genome shotgun (WGS) entry which is preliminary data.</text>
</comment>
<gene>
    <name evidence="2" type="ORF">R1flu_006571</name>
</gene>
<protein>
    <submittedName>
        <fullName evidence="2">Uncharacterized protein</fullName>
    </submittedName>
</protein>
<organism evidence="2 3">
    <name type="scientific">Riccia fluitans</name>
    <dbReference type="NCBI Taxonomy" id="41844"/>
    <lineage>
        <taxon>Eukaryota</taxon>
        <taxon>Viridiplantae</taxon>
        <taxon>Streptophyta</taxon>
        <taxon>Embryophyta</taxon>
        <taxon>Marchantiophyta</taxon>
        <taxon>Marchantiopsida</taxon>
        <taxon>Marchantiidae</taxon>
        <taxon>Marchantiales</taxon>
        <taxon>Ricciaceae</taxon>
        <taxon>Riccia</taxon>
    </lineage>
</organism>
<sequence>MHLAPCRERILTPGWNTQLGTSDDPCLLTDEVMPTKPQTDKGEDGCSIPHPGNGEPKMSEAHTPKESTPQQPSTTYMHVKLEGVDRELPGWVALDIPYNIKPL</sequence>
<evidence type="ECO:0000313" key="2">
    <source>
        <dbReference type="EMBL" id="KAL2635092.1"/>
    </source>
</evidence>
<keyword evidence="3" id="KW-1185">Reference proteome</keyword>
<proteinExistence type="predicted"/>
<feature type="region of interest" description="Disordered" evidence="1">
    <location>
        <begin position="26"/>
        <end position="73"/>
    </location>
</feature>
<accession>A0ABD1Z0G4</accession>
<dbReference type="EMBL" id="JBHFFA010000003">
    <property type="protein sequence ID" value="KAL2635092.1"/>
    <property type="molecule type" value="Genomic_DNA"/>
</dbReference>
<reference evidence="2 3" key="1">
    <citation type="submission" date="2024-09" db="EMBL/GenBank/DDBJ databases">
        <title>Chromosome-scale assembly of Riccia fluitans.</title>
        <authorList>
            <person name="Paukszto L."/>
            <person name="Sawicki J."/>
            <person name="Karawczyk K."/>
            <person name="Piernik-Szablinska J."/>
            <person name="Szczecinska M."/>
            <person name="Mazdziarz M."/>
        </authorList>
    </citation>
    <scope>NUCLEOTIDE SEQUENCE [LARGE SCALE GENOMIC DNA]</scope>
    <source>
        <strain evidence="2">Rf_01</strain>
        <tissue evidence="2">Aerial parts of the thallus</tissue>
    </source>
</reference>
<dbReference type="Proteomes" id="UP001605036">
    <property type="component" value="Unassembled WGS sequence"/>
</dbReference>
<name>A0ABD1Z0G4_9MARC</name>
<dbReference type="AlphaFoldDB" id="A0ABD1Z0G4"/>
<evidence type="ECO:0000256" key="1">
    <source>
        <dbReference type="SAM" id="MobiDB-lite"/>
    </source>
</evidence>
<evidence type="ECO:0000313" key="3">
    <source>
        <dbReference type="Proteomes" id="UP001605036"/>
    </source>
</evidence>